<dbReference type="AlphaFoldDB" id="A0A8X6PX68"/>
<gene>
    <name evidence="1" type="primary">AVEN_221306_1</name>
    <name evidence="1" type="ORF">NPIL_487701</name>
</gene>
<name>A0A8X6PX68_NEPPI</name>
<evidence type="ECO:0000313" key="2">
    <source>
        <dbReference type="Proteomes" id="UP000887013"/>
    </source>
</evidence>
<comment type="caution">
    <text evidence="1">The sequence shown here is derived from an EMBL/GenBank/DDBJ whole genome shotgun (WGS) entry which is preliminary data.</text>
</comment>
<sequence length="88" mass="9828">MINFSCCARRFSVASNGKLIMRLIAFTGCPAWLDIEIFNCSPRDFGQSSGSRSSSDKDSKGWLVVIGPKNLMRRPVSILIRFANSRIK</sequence>
<keyword evidence="2" id="KW-1185">Reference proteome</keyword>
<evidence type="ECO:0000313" key="1">
    <source>
        <dbReference type="EMBL" id="GFT94460.1"/>
    </source>
</evidence>
<reference evidence="1" key="1">
    <citation type="submission" date="2020-08" db="EMBL/GenBank/DDBJ databases">
        <title>Multicomponent nature underlies the extraordinary mechanical properties of spider dragline silk.</title>
        <authorList>
            <person name="Kono N."/>
            <person name="Nakamura H."/>
            <person name="Mori M."/>
            <person name="Yoshida Y."/>
            <person name="Ohtoshi R."/>
            <person name="Malay A.D."/>
            <person name="Moran D.A.P."/>
            <person name="Tomita M."/>
            <person name="Numata K."/>
            <person name="Arakawa K."/>
        </authorList>
    </citation>
    <scope>NUCLEOTIDE SEQUENCE</scope>
</reference>
<proteinExistence type="predicted"/>
<protein>
    <submittedName>
        <fullName evidence="1">Uncharacterized protein</fullName>
    </submittedName>
</protein>
<dbReference type="Proteomes" id="UP000887013">
    <property type="component" value="Unassembled WGS sequence"/>
</dbReference>
<organism evidence="1 2">
    <name type="scientific">Nephila pilipes</name>
    <name type="common">Giant wood spider</name>
    <name type="synonym">Nephila maculata</name>
    <dbReference type="NCBI Taxonomy" id="299642"/>
    <lineage>
        <taxon>Eukaryota</taxon>
        <taxon>Metazoa</taxon>
        <taxon>Ecdysozoa</taxon>
        <taxon>Arthropoda</taxon>
        <taxon>Chelicerata</taxon>
        <taxon>Arachnida</taxon>
        <taxon>Araneae</taxon>
        <taxon>Araneomorphae</taxon>
        <taxon>Entelegynae</taxon>
        <taxon>Araneoidea</taxon>
        <taxon>Nephilidae</taxon>
        <taxon>Nephila</taxon>
    </lineage>
</organism>
<accession>A0A8X6PX68</accession>
<dbReference type="OrthoDB" id="10497797at2759"/>
<dbReference type="EMBL" id="BMAW01121515">
    <property type="protein sequence ID" value="GFT94460.1"/>
    <property type="molecule type" value="Genomic_DNA"/>
</dbReference>